<accession>A0A0W0FPI2</accession>
<protein>
    <submittedName>
        <fullName evidence="1">Uncharacterized protein</fullName>
    </submittedName>
</protein>
<gene>
    <name evidence="1" type="ORF">WG66_9114</name>
</gene>
<comment type="caution">
    <text evidence="1">The sequence shown here is derived from an EMBL/GenBank/DDBJ whole genome shotgun (WGS) entry which is preliminary data.</text>
</comment>
<name>A0A0W0FPI2_MONRR</name>
<dbReference type="EMBL" id="LATX01001771">
    <property type="protein sequence ID" value="KTB38283.1"/>
    <property type="molecule type" value="Genomic_DNA"/>
</dbReference>
<evidence type="ECO:0000313" key="1">
    <source>
        <dbReference type="EMBL" id="KTB38283.1"/>
    </source>
</evidence>
<reference evidence="1 2" key="1">
    <citation type="submission" date="2015-12" db="EMBL/GenBank/DDBJ databases">
        <title>Draft genome sequence of Moniliophthora roreri, the causal agent of frosty pod rot of cacao.</title>
        <authorList>
            <person name="Aime M.C."/>
            <person name="Diaz-Valderrama J.R."/>
            <person name="Kijpornyongpan T."/>
            <person name="Phillips-Mora W."/>
        </authorList>
    </citation>
    <scope>NUCLEOTIDE SEQUENCE [LARGE SCALE GENOMIC DNA]</scope>
    <source>
        <strain evidence="1 2">MCA 2952</strain>
    </source>
</reference>
<organism evidence="1 2">
    <name type="scientific">Moniliophthora roreri</name>
    <name type="common">Frosty pod rot fungus</name>
    <name type="synonym">Monilia roreri</name>
    <dbReference type="NCBI Taxonomy" id="221103"/>
    <lineage>
        <taxon>Eukaryota</taxon>
        <taxon>Fungi</taxon>
        <taxon>Dikarya</taxon>
        <taxon>Basidiomycota</taxon>
        <taxon>Agaricomycotina</taxon>
        <taxon>Agaricomycetes</taxon>
        <taxon>Agaricomycetidae</taxon>
        <taxon>Agaricales</taxon>
        <taxon>Marasmiineae</taxon>
        <taxon>Marasmiaceae</taxon>
        <taxon>Moniliophthora</taxon>
    </lineage>
</organism>
<dbReference type="Proteomes" id="UP000054988">
    <property type="component" value="Unassembled WGS sequence"/>
</dbReference>
<evidence type="ECO:0000313" key="2">
    <source>
        <dbReference type="Proteomes" id="UP000054988"/>
    </source>
</evidence>
<proteinExistence type="predicted"/>
<sequence>MSLFGPGDWS</sequence>